<keyword evidence="9" id="KW-0325">Glycoprotein</keyword>
<dbReference type="GO" id="GO:0005975">
    <property type="term" value="P:carbohydrate metabolic process"/>
    <property type="evidence" value="ECO:0007669"/>
    <property type="project" value="InterPro"/>
</dbReference>
<comment type="catalytic activity">
    <reaction evidence="1 11">
        <text>Hydrolysis of terminal, non-reducing alpha-D-galactose residues in alpha-D-galactosides, including galactose oligosaccharides, galactomannans and galactolipids.</text>
        <dbReference type="EC" id="3.2.1.22"/>
    </reaction>
</comment>
<comment type="caution">
    <text evidence="13">The sequence shown here is derived from an EMBL/GenBank/DDBJ whole genome shotgun (WGS) entry which is preliminary data.</text>
</comment>
<gene>
    <name evidence="13" type="ORF">OAory_01055690</name>
</gene>
<evidence type="ECO:0000256" key="8">
    <source>
        <dbReference type="ARBA" id="ARBA00023157"/>
    </source>
</evidence>
<dbReference type="GO" id="GO:0005576">
    <property type="term" value="C:extracellular region"/>
    <property type="evidence" value="ECO:0007669"/>
    <property type="project" value="UniProtKB-SubCell"/>
</dbReference>
<dbReference type="Gene3D" id="2.60.40.1180">
    <property type="entry name" value="Golgi alpha-mannosidase II"/>
    <property type="match status" value="1"/>
</dbReference>
<dbReference type="Gene3D" id="3.40.50.720">
    <property type="entry name" value="NAD(P)-binding Rossmann-like Domain"/>
    <property type="match status" value="1"/>
</dbReference>
<dbReference type="InterPro" id="IPR041233">
    <property type="entry name" value="Melibiase_C"/>
</dbReference>
<protein>
    <recommendedName>
        <fullName evidence="11">Alpha-galactosidase</fullName>
        <ecNumber evidence="11">3.2.1.22</ecNumber>
    </recommendedName>
    <alternativeName>
        <fullName evidence="11">Melibiase</fullName>
    </alternativeName>
</protein>
<accession>A0A1S9DL33</accession>
<sequence>MTRGRRAYLGDPMLYAFDEGPDNGAYYEDYGDQGTSGRIFVSDEDWNSPNLAWTWCLDSDTPNASIECFIQAWNCPLRTYNQDREVLWRPQAYSGLPSYTIQILSNLDVKADFAHIDDLAGFLVKTIDPPEVSENKELNFISDHISSNEIAALLEKYSHREVEKSIMPLEAMRRVWKNKEEVPEDLKRKTRPDLRGNGQDVFAFSYCEDVKTSPAYGRYISLSVSLSLLSGANALVRPDGVGRLPALGWNTWNAFGCDIDASKVLTAAEETINLGLKDAGYEYINIDDCWSVKSGRDPNTKRIIPDSAKFPDGISGVASKIHDLGLKVGIYSSAGTETCAGYPASLGYEKIDAESFAEWGIDYLKYDNCGVPTNWTDTYTHCVPDNSNGSKFPNGTCPDISNPAPTAYDWSSSNTAQRYNAMRDALLGVNRTILYSLCEWGQADVNTWGNGTGNSWRTTGDITPDWSRIVEIANENSFLMNYADFWGYPDPDMLEVGNGNLTLEENRAHFALWAAMKSPLIIGTALDSINEEHLAILKNKPLLSFHQDPVIGRPAYPYKWGYNPDWTFDPAHPAEYWSGPSSTLGGTLVLMFNSEDSAKHRTAVWSEIPELKDSAEKGSGYRVTEIWTGEDLGCVKDQYDVELQSHDIAALVVGESC</sequence>
<dbReference type="EC" id="3.2.1.22" evidence="11"/>
<dbReference type="InterPro" id="IPR013780">
    <property type="entry name" value="Glyco_hydro_b"/>
</dbReference>
<dbReference type="OrthoDB" id="5795902at2759"/>
<dbReference type="Proteomes" id="UP000190312">
    <property type="component" value="Unassembled WGS sequence"/>
</dbReference>
<dbReference type="FunFam" id="2.60.40.1180:FF:000049">
    <property type="entry name" value="Alpha-galactosidase"/>
    <property type="match status" value="1"/>
</dbReference>
<comment type="subcellular location">
    <subcellularLocation>
        <location evidence="3">Secreted</location>
    </subcellularLocation>
</comment>
<comment type="function">
    <text evidence="2">Hydrolyzes a variety of simple alpha-D-galactoside as well as more complex molecules such as oligosaccharides and polysaccharides.</text>
</comment>
<dbReference type="PROSITE" id="PS00512">
    <property type="entry name" value="ALPHA_GALACTOSIDASE"/>
    <property type="match status" value="1"/>
</dbReference>
<comment type="similarity">
    <text evidence="4 11">Belongs to the glycosyl hydrolase 27 family.</text>
</comment>
<dbReference type="GO" id="GO:0004557">
    <property type="term" value="F:alpha-galactosidase activity"/>
    <property type="evidence" value="ECO:0007669"/>
    <property type="project" value="UniProtKB-EC"/>
</dbReference>
<dbReference type="Pfam" id="PF16499">
    <property type="entry name" value="Melibiase_2"/>
    <property type="match status" value="2"/>
</dbReference>
<organism evidence="13 14">
    <name type="scientific">Aspergillus oryzae</name>
    <name type="common">Yellow koji mold</name>
    <dbReference type="NCBI Taxonomy" id="5062"/>
    <lineage>
        <taxon>Eukaryota</taxon>
        <taxon>Fungi</taxon>
        <taxon>Dikarya</taxon>
        <taxon>Ascomycota</taxon>
        <taxon>Pezizomycotina</taxon>
        <taxon>Eurotiomycetes</taxon>
        <taxon>Eurotiomycetidae</taxon>
        <taxon>Eurotiales</taxon>
        <taxon>Aspergillaceae</taxon>
        <taxon>Aspergillus</taxon>
        <taxon>Aspergillus subgen. Circumdati</taxon>
    </lineage>
</organism>
<dbReference type="Gene3D" id="3.20.20.70">
    <property type="entry name" value="Aldolase class I"/>
    <property type="match status" value="1"/>
</dbReference>
<dbReference type="VEuPathDB" id="FungiDB:AO090003001305"/>
<dbReference type="SUPFAM" id="SSF51735">
    <property type="entry name" value="NAD(P)-binding Rossmann-fold domains"/>
    <property type="match status" value="1"/>
</dbReference>
<dbReference type="InterPro" id="IPR017853">
    <property type="entry name" value="GH"/>
</dbReference>
<dbReference type="eggNOG" id="KOG2366">
    <property type="taxonomic scope" value="Eukaryota"/>
</dbReference>
<dbReference type="SUPFAM" id="SSF51011">
    <property type="entry name" value="Glycosyl hydrolase domain"/>
    <property type="match status" value="1"/>
</dbReference>
<evidence type="ECO:0000256" key="11">
    <source>
        <dbReference type="RuleBase" id="RU361168"/>
    </source>
</evidence>
<evidence type="ECO:0000256" key="10">
    <source>
        <dbReference type="ARBA" id="ARBA00023295"/>
    </source>
</evidence>
<dbReference type="Gene3D" id="3.90.25.10">
    <property type="entry name" value="UDP-galactose 4-epimerase, domain 1"/>
    <property type="match status" value="1"/>
</dbReference>
<dbReference type="AlphaFoldDB" id="A0A1S9DL33"/>
<dbReference type="InterPro" id="IPR013785">
    <property type="entry name" value="Aldolase_TIM"/>
</dbReference>
<dbReference type="CDD" id="cd14792">
    <property type="entry name" value="GH27"/>
    <property type="match status" value="1"/>
</dbReference>
<keyword evidence="8 11" id="KW-1015">Disulfide bond</keyword>
<dbReference type="Pfam" id="PF17801">
    <property type="entry name" value="Melibiase_C"/>
    <property type="match status" value="1"/>
</dbReference>
<evidence type="ECO:0000259" key="12">
    <source>
        <dbReference type="Pfam" id="PF17801"/>
    </source>
</evidence>
<dbReference type="SUPFAM" id="SSF51445">
    <property type="entry name" value="(Trans)glycosidases"/>
    <property type="match status" value="1"/>
</dbReference>
<evidence type="ECO:0000313" key="14">
    <source>
        <dbReference type="Proteomes" id="UP000190312"/>
    </source>
</evidence>
<evidence type="ECO:0000256" key="3">
    <source>
        <dbReference type="ARBA" id="ARBA00004613"/>
    </source>
</evidence>
<evidence type="ECO:0000256" key="6">
    <source>
        <dbReference type="ARBA" id="ARBA00022729"/>
    </source>
</evidence>
<dbReference type="InterPro" id="IPR002241">
    <property type="entry name" value="Glyco_hydro_27"/>
</dbReference>
<proteinExistence type="inferred from homology"/>
<dbReference type="PANTHER" id="PTHR11452">
    <property type="entry name" value="ALPHA-GALACTOSIDASE/ALPHA-N-ACETYLGALACTOSAMINIDASE"/>
    <property type="match status" value="1"/>
</dbReference>
<dbReference type="PRINTS" id="PR00740">
    <property type="entry name" value="GLHYDRLASE27"/>
</dbReference>
<feature type="domain" description="Alpha galactosidase C-terminal" evidence="12">
    <location>
        <begin position="573"/>
        <end position="652"/>
    </location>
</feature>
<evidence type="ECO:0000256" key="9">
    <source>
        <dbReference type="ARBA" id="ARBA00023180"/>
    </source>
</evidence>
<dbReference type="InterPro" id="IPR000111">
    <property type="entry name" value="Glyco_hydro_27/36_CS"/>
</dbReference>
<evidence type="ECO:0000256" key="5">
    <source>
        <dbReference type="ARBA" id="ARBA00022525"/>
    </source>
</evidence>
<evidence type="ECO:0000313" key="13">
    <source>
        <dbReference type="EMBL" id="OOO09761.1"/>
    </source>
</evidence>
<evidence type="ECO:0000256" key="7">
    <source>
        <dbReference type="ARBA" id="ARBA00022801"/>
    </source>
</evidence>
<dbReference type="EMBL" id="MKZY01000004">
    <property type="protein sequence ID" value="OOO09761.1"/>
    <property type="molecule type" value="Genomic_DNA"/>
</dbReference>
<evidence type="ECO:0000256" key="2">
    <source>
        <dbReference type="ARBA" id="ARBA00003969"/>
    </source>
</evidence>
<keyword evidence="5" id="KW-0964">Secreted</keyword>
<dbReference type="InterPro" id="IPR036291">
    <property type="entry name" value="NAD(P)-bd_dom_sf"/>
</dbReference>
<reference evidence="13 14" key="1">
    <citation type="submission" date="2016-10" db="EMBL/GenBank/DDBJ databases">
        <title>Genome sequencing of Aspergillus oryzae BCC7051.</title>
        <authorList>
            <person name="Thammarongtham C."/>
            <person name="Vorapreeda T."/>
            <person name="Nookaew I."/>
            <person name="Srisuk T."/>
            <person name="Land M."/>
            <person name="Jeennor S."/>
            <person name="Laoteng K."/>
        </authorList>
    </citation>
    <scope>NUCLEOTIDE SEQUENCE [LARGE SCALE GENOMIC DNA]</scope>
    <source>
        <strain evidence="13 14">BCC7051</strain>
    </source>
</reference>
<evidence type="ECO:0000256" key="1">
    <source>
        <dbReference type="ARBA" id="ARBA00001255"/>
    </source>
</evidence>
<dbReference type="PANTHER" id="PTHR11452:SF61">
    <property type="entry name" value="ALPHA-GALACTOSIDASE B-RELATED"/>
    <property type="match status" value="1"/>
</dbReference>
<keyword evidence="7 11" id="KW-0378">Hydrolase</keyword>
<name>A0A1S9DL33_ASPOZ</name>
<keyword evidence="6" id="KW-0732">Signal</keyword>
<evidence type="ECO:0000256" key="4">
    <source>
        <dbReference type="ARBA" id="ARBA00009743"/>
    </source>
</evidence>
<keyword evidence="10 11" id="KW-0326">Glycosidase</keyword>
<dbReference type="VEuPathDB" id="FungiDB:AO090003001304"/>